<evidence type="ECO:0000313" key="1">
    <source>
        <dbReference type="EMBL" id="CAG8821031.1"/>
    </source>
</evidence>
<name>A0A9N9KB39_9GLOM</name>
<feature type="non-terminal residue" evidence="1">
    <location>
        <position position="1"/>
    </location>
</feature>
<sequence length="51" mass="5917">STIKENNEEQEVNEKITTLLDQQEKEAFIHKLCTTICCKARICLSKIDYEA</sequence>
<comment type="caution">
    <text evidence="1">The sequence shown here is derived from an EMBL/GenBank/DDBJ whole genome shotgun (WGS) entry which is preliminary data.</text>
</comment>
<accession>A0A9N9KB39</accession>
<dbReference type="EMBL" id="CAJVPY010060129">
    <property type="protein sequence ID" value="CAG8821031.1"/>
    <property type="molecule type" value="Genomic_DNA"/>
</dbReference>
<evidence type="ECO:0000313" key="2">
    <source>
        <dbReference type="Proteomes" id="UP000789405"/>
    </source>
</evidence>
<organism evidence="1 2">
    <name type="scientific">Dentiscutata erythropus</name>
    <dbReference type="NCBI Taxonomy" id="1348616"/>
    <lineage>
        <taxon>Eukaryota</taxon>
        <taxon>Fungi</taxon>
        <taxon>Fungi incertae sedis</taxon>
        <taxon>Mucoromycota</taxon>
        <taxon>Glomeromycotina</taxon>
        <taxon>Glomeromycetes</taxon>
        <taxon>Diversisporales</taxon>
        <taxon>Gigasporaceae</taxon>
        <taxon>Dentiscutata</taxon>
    </lineage>
</organism>
<proteinExistence type="predicted"/>
<dbReference type="Proteomes" id="UP000789405">
    <property type="component" value="Unassembled WGS sequence"/>
</dbReference>
<reference evidence="1" key="1">
    <citation type="submission" date="2021-06" db="EMBL/GenBank/DDBJ databases">
        <authorList>
            <person name="Kallberg Y."/>
            <person name="Tangrot J."/>
            <person name="Rosling A."/>
        </authorList>
    </citation>
    <scope>NUCLEOTIDE SEQUENCE</scope>
    <source>
        <strain evidence="1">MA453B</strain>
    </source>
</reference>
<dbReference type="AlphaFoldDB" id="A0A9N9KB39"/>
<keyword evidence="2" id="KW-1185">Reference proteome</keyword>
<feature type="non-terminal residue" evidence="1">
    <location>
        <position position="51"/>
    </location>
</feature>
<gene>
    <name evidence="1" type="ORF">DERYTH_LOCUS27053</name>
</gene>
<protein>
    <submittedName>
        <fullName evidence="1">4236_t:CDS:1</fullName>
    </submittedName>
</protein>